<evidence type="ECO:0000313" key="6">
    <source>
        <dbReference type="EMBL" id="CAG7721691.1"/>
    </source>
</evidence>
<gene>
    <name evidence="6" type="ORF">AFUS01_LOCUS10888</name>
</gene>
<dbReference type="GO" id="GO:0005634">
    <property type="term" value="C:nucleus"/>
    <property type="evidence" value="ECO:0007669"/>
    <property type="project" value="UniProtKB-SubCell"/>
</dbReference>
<comment type="caution">
    <text evidence="6">The sequence shown here is derived from an EMBL/GenBank/DDBJ whole genome shotgun (WGS) entry which is preliminary data.</text>
</comment>
<proteinExistence type="predicted"/>
<dbReference type="GO" id="GO:0008270">
    <property type="term" value="F:zinc ion binding"/>
    <property type="evidence" value="ECO:0007669"/>
    <property type="project" value="UniProtKB-KW"/>
</dbReference>
<dbReference type="PANTHER" id="PTHR46481">
    <property type="entry name" value="ZINC FINGER BED DOMAIN-CONTAINING PROTEIN 4"/>
    <property type="match status" value="1"/>
</dbReference>
<dbReference type="PANTHER" id="PTHR46481:SF10">
    <property type="entry name" value="ZINC FINGER BED DOMAIN-CONTAINING PROTEIN 39"/>
    <property type="match status" value="1"/>
</dbReference>
<keyword evidence="7" id="KW-1185">Reference proteome</keyword>
<evidence type="ECO:0000256" key="5">
    <source>
        <dbReference type="ARBA" id="ARBA00023242"/>
    </source>
</evidence>
<dbReference type="AlphaFoldDB" id="A0A8J2JKI8"/>
<keyword evidence="3" id="KW-0863">Zinc-finger</keyword>
<evidence type="ECO:0000256" key="3">
    <source>
        <dbReference type="ARBA" id="ARBA00022771"/>
    </source>
</evidence>
<accession>A0A8J2JKI8</accession>
<reference evidence="6" key="1">
    <citation type="submission" date="2021-06" db="EMBL/GenBank/DDBJ databases">
        <authorList>
            <person name="Hodson N. C."/>
            <person name="Mongue J. A."/>
            <person name="Jaron S. K."/>
        </authorList>
    </citation>
    <scope>NUCLEOTIDE SEQUENCE</scope>
</reference>
<evidence type="ECO:0000256" key="4">
    <source>
        <dbReference type="ARBA" id="ARBA00022833"/>
    </source>
</evidence>
<evidence type="ECO:0000256" key="1">
    <source>
        <dbReference type="ARBA" id="ARBA00004123"/>
    </source>
</evidence>
<organism evidence="6 7">
    <name type="scientific">Allacma fusca</name>
    <dbReference type="NCBI Taxonomy" id="39272"/>
    <lineage>
        <taxon>Eukaryota</taxon>
        <taxon>Metazoa</taxon>
        <taxon>Ecdysozoa</taxon>
        <taxon>Arthropoda</taxon>
        <taxon>Hexapoda</taxon>
        <taxon>Collembola</taxon>
        <taxon>Symphypleona</taxon>
        <taxon>Sminthuridae</taxon>
        <taxon>Allacma</taxon>
    </lineage>
</organism>
<dbReference type="EMBL" id="CAJVCH010081864">
    <property type="protein sequence ID" value="CAG7721691.1"/>
    <property type="molecule type" value="Genomic_DNA"/>
</dbReference>
<dbReference type="Proteomes" id="UP000708208">
    <property type="component" value="Unassembled WGS sequence"/>
</dbReference>
<dbReference type="InterPro" id="IPR052035">
    <property type="entry name" value="ZnF_BED_domain_contain"/>
</dbReference>
<evidence type="ECO:0000313" key="7">
    <source>
        <dbReference type="Proteomes" id="UP000708208"/>
    </source>
</evidence>
<dbReference type="OrthoDB" id="1607513at2759"/>
<keyword evidence="5" id="KW-0539">Nucleus</keyword>
<keyword evidence="2" id="KW-0479">Metal-binding</keyword>
<sequence length="169" mass="19287">MFKKDLRSGTSNLLKHLRYAHENKLPKNSGEKTEVSKGSLLEAVKNAIKNISVEEVHHLIVELLIMTDQPFSIVQADSFEKLIELLAQKSIKIPKRDSSKRKIETIFELEKVKVVELVKNVHGKVSIVVDCWKSRNEKSFHGIFATFIDADLKYQQLVLDVDILQGRHG</sequence>
<name>A0A8J2JKI8_9HEXA</name>
<protein>
    <submittedName>
        <fullName evidence="6">Uncharacterized protein</fullName>
    </submittedName>
</protein>
<feature type="non-terminal residue" evidence="6">
    <location>
        <position position="1"/>
    </location>
</feature>
<evidence type="ECO:0000256" key="2">
    <source>
        <dbReference type="ARBA" id="ARBA00022723"/>
    </source>
</evidence>
<comment type="subcellular location">
    <subcellularLocation>
        <location evidence="1">Nucleus</location>
    </subcellularLocation>
</comment>
<keyword evidence="4" id="KW-0862">Zinc</keyword>